<comment type="caution">
    <text evidence="2">The sequence shown here is derived from an EMBL/GenBank/DDBJ whole genome shotgun (WGS) entry which is preliminary data.</text>
</comment>
<name>A0AAE0MKC1_9PEZI</name>
<organism evidence="2 3">
    <name type="scientific">Cercophora scortea</name>
    <dbReference type="NCBI Taxonomy" id="314031"/>
    <lineage>
        <taxon>Eukaryota</taxon>
        <taxon>Fungi</taxon>
        <taxon>Dikarya</taxon>
        <taxon>Ascomycota</taxon>
        <taxon>Pezizomycotina</taxon>
        <taxon>Sordariomycetes</taxon>
        <taxon>Sordariomycetidae</taxon>
        <taxon>Sordariales</taxon>
        <taxon>Lasiosphaeriaceae</taxon>
        <taxon>Cercophora</taxon>
    </lineage>
</organism>
<gene>
    <name evidence="2" type="ORF">B0T19DRAFT_14158</name>
</gene>
<dbReference type="PANTHER" id="PTHR42100:SF1">
    <property type="entry name" value="OXIDOREDUCTASE 178 KDA SUBUNIT, PUTATIVE (AFU_ORTHOLOGUE AFUA_8G04320)-RELATED"/>
    <property type="match status" value="1"/>
</dbReference>
<dbReference type="EMBL" id="JAUEPO010000001">
    <property type="protein sequence ID" value="KAK3335642.1"/>
    <property type="molecule type" value="Genomic_DNA"/>
</dbReference>
<protein>
    <recommendedName>
        <fullName evidence="4">NADH-ubiquinone oxidoreductase 17.8 kDa subunit</fullName>
    </recommendedName>
</protein>
<evidence type="ECO:0000313" key="2">
    <source>
        <dbReference type="EMBL" id="KAK3335642.1"/>
    </source>
</evidence>
<evidence type="ECO:0000256" key="1">
    <source>
        <dbReference type="SAM" id="MobiDB-lite"/>
    </source>
</evidence>
<dbReference type="PANTHER" id="PTHR42100">
    <property type="entry name" value="OXIDOREDUCTASE 178 KDA SUBUNIT, PUTATIVE (AFU_ORTHOLOGUE AFUA_8G04320)-RELATED"/>
    <property type="match status" value="1"/>
</dbReference>
<sequence>MSALGQRAACVARQARQARPNGVRSKRTYASESHGHDHGHGHHAPPVEESLGSAFYIAIGAIPASMFVYSISRPGKDGQPSAVSTWLEKLSDNKEKWETRAHLTTAAIQEAARDKHLFYNIERNRHIELSYPEVFQHGSPFNVPAGHSVNLDQVVSHYRKQHLDEEERKATKLAAKAEAAAAAAAAK</sequence>
<reference evidence="2" key="2">
    <citation type="submission" date="2023-06" db="EMBL/GenBank/DDBJ databases">
        <authorList>
            <consortium name="Lawrence Berkeley National Laboratory"/>
            <person name="Haridas S."/>
            <person name="Hensen N."/>
            <person name="Bonometti L."/>
            <person name="Westerberg I."/>
            <person name="Brannstrom I.O."/>
            <person name="Guillou S."/>
            <person name="Cros-Aarteil S."/>
            <person name="Calhoun S."/>
            <person name="Kuo A."/>
            <person name="Mondo S."/>
            <person name="Pangilinan J."/>
            <person name="Riley R."/>
            <person name="Labutti K."/>
            <person name="Andreopoulos B."/>
            <person name="Lipzen A."/>
            <person name="Chen C."/>
            <person name="Yanf M."/>
            <person name="Daum C."/>
            <person name="Ng V."/>
            <person name="Clum A."/>
            <person name="Steindorff A."/>
            <person name="Ohm R."/>
            <person name="Martin F."/>
            <person name="Silar P."/>
            <person name="Natvig D."/>
            <person name="Lalanne C."/>
            <person name="Gautier V."/>
            <person name="Ament-Velasquez S.L."/>
            <person name="Kruys A."/>
            <person name="Hutchinson M.I."/>
            <person name="Powell A.J."/>
            <person name="Barry K."/>
            <person name="Miller A.N."/>
            <person name="Grigoriev I.V."/>
            <person name="Debuchy R."/>
            <person name="Gladieux P."/>
            <person name="Thoren M.H."/>
            <person name="Johannesson H."/>
        </authorList>
    </citation>
    <scope>NUCLEOTIDE SEQUENCE</scope>
    <source>
        <strain evidence="2">SMH4131-1</strain>
    </source>
</reference>
<dbReference type="GO" id="GO:0005739">
    <property type="term" value="C:mitochondrion"/>
    <property type="evidence" value="ECO:0007669"/>
    <property type="project" value="InterPro"/>
</dbReference>
<evidence type="ECO:0008006" key="4">
    <source>
        <dbReference type="Google" id="ProtNLM"/>
    </source>
</evidence>
<accession>A0AAE0MKC1</accession>
<feature type="region of interest" description="Disordered" evidence="1">
    <location>
        <begin position="1"/>
        <end position="47"/>
    </location>
</feature>
<dbReference type="InterPro" id="IPR034444">
    <property type="entry name" value="Nuo17.8"/>
</dbReference>
<reference evidence="2" key="1">
    <citation type="journal article" date="2023" name="Mol. Phylogenet. Evol.">
        <title>Genome-scale phylogeny and comparative genomics of the fungal order Sordariales.</title>
        <authorList>
            <person name="Hensen N."/>
            <person name="Bonometti L."/>
            <person name="Westerberg I."/>
            <person name="Brannstrom I.O."/>
            <person name="Guillou S."/>
            <person name="Cros-Aarteil S."/>
            <person name="Calhoun S."/>
            <person name="Haridas S."/>
            <person name="Kuo A."/>
            <person name="Mondo S."/>
            <person name="Pangilinan J."/>
            <person name="Riley R."/>
            <person name="LaButti K."/>
            <person name="Andreopoulos B."/>
            <person name="Lipzen A."/>
            <person name="Chen C."/>
            <person name="Yan M."/>
            <person name="Daum C."/>
            <person name="Ng V."/>
            <person name="Clum A."/>
            <person name="Steindorff A."/>
            <person name="Ohm R.A."/>
            <person name="Martin F."/>
            <person name="Silar P."/>
            <person name="Natvig D.O."/>
            <person name="Lalanne C."/>
            <person name="Gautier V."/>
            <person name="Ament-Velasquez S.L."/>
            <person name="Kruys A."/>
            <person name="Hutchinson M.I."/>
            <person name="Powell A.J."/>
            <person name="Barry K."/>
            <person name="Miller A.N."/>
            <person name="Grigoriev I.V."/>
            <person name="Debuchy R."/>
            <person name="Gladieux P."/>
            <person name="Hiltunen Thoren M."/>
            <person name="Johannesson H."/>
        </authorList>
    </citation>
    <scope>NUCLEOTIDE SEQUENCE</scope>
    <source>
        <strain evidence="2">SMH4131-1</strain>
    </source>
</reference>
<proteinExistence type="predicted"/>
<feature type="compositionally biased region" description="Low complexity" evidence="1">
    <location>
        <begin position="1"/>
        <end position="19"/>
    </location>
</feature>
<dbReference type="AlphaFoldDB" id="A0AAE0MKC1"/>
<evidence type="ECO:0000313" key="3">
    <source>
        <dbReference type="Proteomes" id="UP001286456"/>
    </source>
</evidence>
<keyword evidence="3" id="KW-1185">Reference proteome</keyword>
<dbReference type="Proteomes" id="UP001286456">
    <property type="component" value="Unassembled WGS sequence"/>
</dbReference>